<feature type="compositionally biased region" description="Polar residues" evidence="1">
    <location>
        <begin position="1076"/>
        <end position="1094"/>
    </location>
</feature>
<feature type="compositionally biased region" description="Basic and acidic residues" evidence="1">
    <location>
        <begin position="91"/>
        <end position="129"/>
    </location>
</feature>
<feature type="compositionally biased region" description="Basic and acidic residues" evidence="1">
    <location>
        <begin position="443"/>
        <end position="457"/>
    </location>
</feature>
<feature type="region of interest" description="Disordered" evidence="1">
    <location>
        <begin position="1067"/>
        <end position="1097"/>
    </location>
</feature>
<feature type="region of interest" description="Disordered" evidence="1">
    <location>
        <begin position="1"/>
        <end position="465"/>
    </location>
</feature>
<feature type="compositionally biased region" description="Polar residues" evidence="1">
    <location>
        <begin position="2061"/>
        <end position="2086"/>
    </location>
</feature>
<keyword evidence="3" id="KW-1185">Reference proteome</keyword>
<dbReference type="Proteomes" id="UP000694421">
    <property type="component" value="Unplaced"/>
</dbReference>
<organism evidence="2 3">
    <name type="scientific">Salvator merianae</name>
    <name type="common">Argentine black and white tegu</name>
    <name type="synonym">Tupinambis merianae</name>
    <dbReference type="NCBI Taxonomy" id="96440"/>
    <lineage>
        <taxon>Eukaryota</taxon>
        <taxon>Metazoa</taxon>
        <taxon>Chordata</taxon>
        <taxon>Craniata</taxon>
        <taxon>Vertebrata</taxon>
        <taxon>Euteleostomi</taxon>
        <taxon>Lepidosauria</taxon>
        <taxon>Squamata</taxon>
        <taxon>Bifurcata</taxon>
        <taxon>Unidentata</taxon>
        <taxon>Episquamata</taxon>
        <taxon>Laterata</taxon>
        <taxon>Teiioidea</taxon>
        <taxon>Teiidae</taxon>
        <taxon>Salvator</taxon>
    </lineage>
</organism>
<accession>A0A8D0EDR4</accession>
<feature type="region of interest" description="Disordered" evidence="1">
    <location>
        <begin position="1767"/>
        <end position="1795"/>
    </location>
</feature>
<feature type="compositionally biased region" description="Basic and acidic residues" evidence="1">
    <location>
        <begin position="409"/>
        <end position="436"/>
    </location>
</feature>
<feature type="compositionally biased region" description="Basic and acidic residues" evidence="1">
    <location>
        <begin position="311"/>
        <end position="331"/>
    </location>
</feature>
<evidence type="ECO:0000256" key="1">
    <source>
        <dbReference type="SAM" id="MobiDB-lite"/>
    </source>
</evidence>
<feature type="compositionally biased region" description="Basic and acidic residues" evidence="1">
    <location>
        <begin position="2336"/>
        <end position="2348"/>
    </location>
</feature>
<dbReference type="GeneTree" id="ENSGT00940000156198"/>
<feature type="compositionally biased region" description="Polar residues" evidence="1">
    <location>
        <begin position="2149"/>
        <end position="2162"/>
    </location>
</feature>
<dbReference type="InterPro" id="IPR043244">
    <property type="entry name" value="BOD1L1"/>
</dbReference>
<feature type="compositionally biased region" description="Basic residues" evidence="1">
    <location>
        <begin position="2119"/>
        <end position="2129"/>
    </location>
</feature>
<feature type="compositionally biased region" description="Basic and acidic residues" evidence="1">
    <location>
        <begin position="2013"/>
        <end position="2029"/>
    </location>
</feature>
<feature type="compositionally biased region" description="Polar residues" evidence="1">
    <location>
        <begin position="33"/>
        <end position="45"/>
    </location>
</feature>
<feature type="compositionally biased region" description="Low complexity" evidence="1">
    <location>
        <begin position="815"/>
        <end position="824"/>
    </location>
</feature>
<reference evidence="2" key="1">
    <citation type="submission" date="2025-08" db="UniProtKB">
        <authorList>
            <consortium name="Ensembl"/>
        </authorList>
    </citation>
    <scope>IDENTIFICATION</scope>
</reference>
<proteinExistence type="predicted"/>
<feature type="compositionally biased region" description="Polar residues" evidence="1">
    <location>
        <begin position="227"/>
        <end position="240"/>
    </location>
</feature>
<protein>
    <submittedName>
        <fullName evidence="2">Uncharacterized protein</fullName>
    </submittedName>
</protein>
<feature type="compositionally biased region" description="Polar residues" evidence="1">
    <location>
        <begin position="2270"/>
        <end position="2284"/>
    </location>
</feature>
<reference evidence="2" key="2">
    <citation type="submission" date="2025-09" db="UniProtKB">
        <authorList>
            <consortium name="Ensembl"/>
        </authorList>
    </citation>
    <scope>IDENTIFICATION</scope>
</reference>
<evidence type="ECO:0000313" key="3">
    <source>
        <dbReference type="Proteomes" id="UP000694421"/>
    </source>
</evidence>
<feature type="region of interest" description="Disordered" evidence="1">
    <location>
        <begin position="1395"/>
        <end position="1416"/>
    </location>
</feature>
<feature type="compositionally biased region" description="Basic and acidic residues" evidence="1">
    <location>
        <begin position="48"/>
        <end position="82"/>
    </location>
</feature>
<feature type="compositionally biased region" description="Basic and acidic residues" evidence="1">
    <location>
        <begin position="2087"/>
        <end position="2104"/>
    </location>
</feature>
<feature type="compositionally biased region" description="Low complexity" evidence="1">
    <location>
        <begin position="889"/>
        <end position="898"/>
    </location>
</feature>
<sequence>MSKFVRKLSESVNSADENRSDSKIEKEHKRKSSTSLQTEGTQQDAEPQDSKSQSDRAEATPEEPQKQKNAIKNEKHVKKDETESQSFRSVPKKESRSSKEKNEKERSVSEEKSLLKHKYKGDGIHKTGDDSENTLSERGMKNEDSIHKYSQTAKTLSDEKSEKKNKHRSEKKISVNSKDVKTASEHVFRTEESSRKENRKDRQGSVDKARTEHKSKKSSCDSRLPKESQNVSKQHNSVTLKRSESHTEEKREAESMNVDCTLKQGDNVHKERRRSKSGLDDRVLLKSKSKSHSKQSRVPETEVQESSSRQESGHKLDRNKHAEESDPDKLLKSKTAVKVSTENSLELDVESSVHSVSSSQKDCTPKVKLQAGDKSFSKERTKVDKDLSSARLERKLSTEAHKSRSLKHSNKEMKKREEENKPEDKGVKPVDSHSRLQENNMLVDKKSVKKLSSDNRKASMSIQETDVGEEKLPAVTTAVHCFSGLQNTIWTSTHSLHSEISQEPVEVSLEQRPSNTQHHQIPKVPEEENSNSQGDTKFKYKEDQMQHNSMHELNKTLHTKETSKSSFSSLCNPLQKFENAPMKELDAPTVAFTQALKDMGSTEKETNVISDHKTSEMILLEISCKEDEKLKLQQETETAQISKNLQNVVDSNKDIVSHMKNSLKESACNQKTMDKCVAKDDPFDFDSLFIKGIISNREVHIVNMEQHDSIELDNNIQEGSITNLEVNRDVTMPLSCKETNEENVSAFADMQETTVQEAESGIIKNDSPIEPDMSTSESILSSLKEKERDNLSKGSFSKKDRVSSDCKDKTKENHSASAGVGSSVFVPKNIPEHRSKLSMMVSEGRGNDVRMVAEDKNESNIVGSTCVSIGNSTEPDAIVIGTSSEKTSGRTATATSTGESLGEGSRPIHLQREGDAIISCSEEKSATPLICASIEADEGLTGGPWMTNKEDAHSITEKLFGECTVTATEESSGVTEGLAVCESSSTSTKDEESGECTVNYIEENSKQLINESGLVLEQSVNRIIIEEKDDAVTSAGSEERRMATACSGTINFNITAVCVSEVESDGAVTSAGTGGQDESVTTENADESQNSATGTEHVKATEGTVTCTGIGRGSTSSAVCSVSGTDSQKHSVTRICAEMANNSGAGPHADKSEDIVNGESAVTSTGIIAEDDPEGASACTGLEDSNEGFAVALDTQEKYDMSTDSKKTRAQINLIEVSQGPYDDEGCVTSTGAKEDDEEGENFVTSTGRGNEEAEQVLACIGAEESERAVESRGSSICLTADQLRTELSECASAIDKGTVDSRTDLEKEVNIDPHNTNSIKEVVESSTTSHETGSENVLVFAEGESLFAEKGKCDISATSEQEITQHFAMEENSENGTSGVVSRKCETLFQMVPEKADTPSASANKDEKEEGDTISTSASKVALTSEYYSSEHSEQTSPVARATESLEKTTRIIGLEDFSTPMSSTAVEYMDLDEAGNKSNKVSTSVLEECEAPLSDARMEENENVSAQAVNVTTDIDTCAMPISSIPAEESCMVLGKEESDECTVISTSITEDSEASVSQEGAEDKDKHFTIRAEQAVDTISTSSGEHSETSVFPAEAQQGNQVSRTERKLETFAISTMKAAPKEGDEDFKMHRTEDLMSFQEARSQKFDLVAQSTEKSNESSIAWTEKREKFDLFELGDANTKPDQQVATLNTENPEDSGKTSTRIEEECDSVSVVVVSEDASLSFASKDVQTERNSVICSKEFDCTISSTPENKENSLTEFHTEEQKLHHGGPDGALEESATSKIKNDAESTEISASIIRTASAEEDFCTKICSDSSPSDGPLTEASINSHTYQEDEQHKEIASDFPLDQKSGEQNLAINCINSKPVSALPKTRDISDGSSASLLFELDKTEDEAFCSEADLCRQCNMSDIHGAMSDPAESEVSSQRSAAYKSDTEGMLSVVTEEPEQRTEETAIKESRCKSLGTENLHEKIWPEEIPKALETSDTSIVTEAVEAQVSAEKLLELQVEIPDKKEESFMPETDRNPTAEEDESDKGQVSQILEVEAEQNQYHEAKSEINTEATAGNSNEEQKSNMKSPEPSTHTEGGKDEAAGTVDVCEKSHQKASLNRAEGNKQVTVKRKRGRPRKYPIEILELLGQVSQAATKVKSVSLSSGPNSKQRTVQKDKDSLNAKPKEVKEVKTEERRRGRKPKRPLIPSEETGVDTLEPDRKRQKLALVSDEKIKDQDKSKESGENRGDNNDNNDGTDEMHSGATTRSASRLEAQRKQPSKPTTRAASKNQSPGIVSPTKRQKSAGKKQSPSSAKSNKSVTMQSKLQPTKRKREASPLVLHKKGLQRVDDSEVKKAKR</sequence>
<feature type="compositionally biased region" description="Basic and acidic residues" evidence="1">
    <location>
        <begin position="138"/>
        <end position="147"/>
    </location>
</feature>
<dbReference type="OMA" id="CAESQQP"/>
<evidence type="ECO:0000313" key="2">
    <source>
        <dbReference type="Ensembl" id="ENSSMRP00000030590.1"/>
    </source>
</evidence>
<feature type="compositionally biased region" description="Low complexity" evidence="1">
    <location>
        <begin position="344"/>
        <end position="359"/>
    </location>
</feature>
<feature type="region of interest" description="Disordered" evidence="1">
    <location>
        <begin position="1932"/>
        <end position="1959"/>
    </location>
</feature>
<dbReference type="PANTHER" id="PTHR47391">
    <property type="entry name" value="BIORIENTATION OF CHROMOSOMES IN CELL DIVISION 1 LIKE 1"/>
    <property type="match status" value="1"/>
</dbReference>
<feature type="region of interest" description="Disordered" evidence="1">
    <location>
        <begin position="1582"/>
        <end position="1607"/>
    </location>
</feature>
<feature type="compositionally biased region" description="Basic and acidic residues" evidence="1">
    <location>
        <begin position="241"/>
        <end position="254"/>
    </location>
</feature>
<feature type="compositionally biased region" description="Polar residues" evidence="1">
    <location>
        <begin position="2297"/>
        <end position="2317"/>
    </location>
</feature>
<name>A0A8D0EDR4_SALMN</name>
<feature type="region of interest" description="Disordered" evidence="1">
    <location>
        <begin position="501"/>
        <end position="535"/>
    </location>
</feature>
<feature type="compositionally biased region" description="Basic and acidic residues" evidence="1">
    <location>
        <begin position="375"/>
        <end position="402"/>
    </location>
</feature>
<feature type="region of interest" description="Disordered" evidence="1">
    <location>
        <begin position="764"/>
        <end position="826"/>
    </location>
</feature>
<dbReference type="PANTHER" id="PTHR47391:SF1">
    <property type="entry name" value="BIORIENTATION OF CHROMOSOMES IN CELL DIVISION 1 LIKE 1"/>
    <property type="match status" value="1"/>
</dbReference>
<feature type="region of interest" description="Disordered" evidence="1">
    <location>
        <begin position="1221"/>
        <end position="1249"/>
    </location>
</feature>
<feature type="compositionally biased region" description="Basic and acidic residues" evidence="1">
    <location>
        <begin position="2164"/>
        <end position="2187"/>
    </location>
</feature>
<feature type="compositionally biased region" description="Basic and acidic residues" evidence="1">
    <location>
        <begin position="16"/>
        <end position="27"/>
    </location>
</feature>
<dbReference type="Ensembl" id="ENSSMRT00000035682.1">
    <property type="protein sequence ID" value="ENSSMRP00000030590.1"/>
    <property type="gene ID" value="ENSSMRG00000023446.1"/>
</dbReference>
<feature type="compositionally biased region" description="Basic and acidic residues" evidence="1">
    <location>
        <begin position="2220"/>
        <end position="2240"/>
    </location>
</feature>
<feature type="compositionally biased region" description="Basic and acidic residues" evidence="1">
    <location>
        <begin position="1949"/>
        <end position="1959"/>
    </location>
</feature>
<feature type="compositionally biased region" description="Basic and acidic residues" evidence="1">
    <location>
        <begin position="783"/>
        <end position="814"/>
    </location>
</feature>
<feature type="compositionally biased region" description="Basic residues" evidence="1">
    <location>
        <begin position="285"/>
        <end position="295"/>
    </location>
</feature>
<feature type="region of interest" description="Disordered" evidence="1">
    <location>
        <begin position="2013"/>
        <end position="2130"/>
    </location>
</feature>
<feature type="region of interest" description="Disordered" evidence="1">
    <location>
        <begin position="885"/>
        <end position="906"/>
    </location>
</feature>
<feature type="region of interest" description="Disordered" evidence="1">
    <location>
        <begin position="2149"/>
        <end position="2348"/>
    </location>
</feature>
<feature type="compositionally biased region" description="Basic and acidic residues" evidence="1">
    <location>
        <begin position="178"/>
        <end position="226"/>
    </location>
</feature>